<evidence type="ECO:0000313" key="2">
    <source>
        <dbReference type="Proteomes" id="UP000762676"/>
    </source>
</evidence>
<reference evidence="1 2" key="1">
    <citation type="journal article" date="2021" name="Elife">
        <title>Chloroplast acquisition without the gene transfer in kleptoplastic sea slugs, Plakobranchus ocellatus.</title>
        <authorList>
            <person name="Maeda T."/>
            <person name="Takahashi S."/>
            <person name="Yoshida T."/>
            <person name="Shimamura S."/>
            <person name="Takaki Y."/>
            <person name="Nagai Y."/>
            <person name="Toyoda A."/>
            <person name="Suzuki Y."/>
            <person name="Arimoto A."/>
            <person name="Ishii H."/>
            <person name="Satoh N."/>
            <person name="Nishiyama T."/>
            <person name="Hasebe M."/>
            <person name="Maruyama T."/>
            <person name="Minagawa J."/>
            <person name="Obokata J."/>
            <person name="Shigenobu S."/>
        </authorList>
    </citation>
    <scope>NUCLEOTIDE SEQUENCE [LARGE SCALE GENOMIC DNA]</scope>
</reference>
<dbReference type="Proteomes" id="UP000762676">
    <property type="component" value="Unassembled WGS sequence"/>
</dbReference>
<accession>A0AAV4F2M1</accession>
<organism evidence="1 2">
    <name type="scientific">Elysia marginata</name>
    <dbReference type="NCBI Taxonomy" id="1093978"/>
    <lineage>
        <taxon>Eukaryota</taxon>
        <taxon>Metazoa</taxon>
        <taxon>Spiralia</taxon>
        <taxon>Lophotrochozoa</taxon>
        <taxon>Mollusca</taxon>
        <taxon>Gastropoda</taxon>
        <taxon>Heterobranchia</taxon>
        <taxon>Euthyneura</taxon>
        <taxon>Panpulmonata</taxon>
        <taxon>Sacoglossa</taxon>
        <taxon>Placobranchoidea</taxon>
        <taxon>Plakobranchidae</taxon>
        <taxon>Elysia</taxon>
    </lineage>
</organism>
<keyword evidence="2" id="KW-1185">Reference proteome</keyword>
<comment type="caution">
    <text evidence="1">The sequence shown here is derived from an EMBL/GenBank/DDBJ whole genome shotgun (WGS) entry which is preliminary data.</text>
</comment>
<gene>
    <name evidence="1" type="ORF">ElyMa_000234300</name>
</gene>
<dbReference type="EMBL" id="BMAT01000458">
    <property type="protein sequence ID" value="GFR66680.1"/>
    <property type="molecule type" value="Genomic_DNA"/>
</dbReference>
<name>A0AAV4F2M1_9GAST</name>
<evidence type="ECO:0000313" key="1">
    <source>
        <dbReference type="EMBL" id="GFR66680.1"/>
    </source>
</evidence>
<sequence length="122" mass="13767">MINYVVPEFVKTAINQRNPSALFCTEIKDIVGLQTLRAVCVTDSCPLCTLGRGSCDEDEIACDRPGRCHRLADRLASVCCLLLNSQLKTWWATCCFFFKCLSLHVLHVVSRTQNLLQINYLL</sequence>
<proteinExistence type="predicted"/>
<protein>
    <submittedName>
        <fullName evidence="1">Uncharacterized protein</fullName>
    </submittedName>
</protein>
<dbReference type="AlphaFoldDB" id="A0AAV4F2M1"/>